<accession>A0A176WEN4</accession>
<organism evidence="2 3">
    <name type="scientific">Marchantia polymorpha subsp. ruderalis</name>
    <dbReference type="NCBI Taxonomy" id="1480154"/>
    <lineage>
        <taxon>Eukaryota</taxon>
        <taxon>Viridiplantae</taxon>
        <taxon>Streptophyta</taxon>
        <taxon>Embryophyta</taxon>
        <taxon>Marchantiophyta</taxon>
        <taxon>Marchantiopsida</taxon>
        <taxon>Marchantiidae</taxon>
        <taxon>Marchantiales</taxon>
        <taxon>Marchantiaceae</taxon>
        <taxon>Marchantia</taxon>
    </lineage>
</organism>
<feature type="compositionally biased region" description="Polar residues" evidence="1">
    <location>
        <begin position="142"/>
        <end position="153"/>
    </location>
</feature>
<dbReference type="Proteomes" id="UP000077202">
    <property type="component" value="Unassembled WGS sequence"/>
</dbReference>
<protein>
    <submittedName>
        <fullName evidence="2">Uncharacterized protein</fullName>
    </submittedName>
</protein>
<sequence length="347" mass="39343">MEATTNLATGAICVQNSSAPEAMRLSTIAFSALVLYHGISRSRRLIELSFGWLIIRADSEHTRSKKNSTIGTGIIVLAPLNLCTLHLKKTPALKAVLKDYLEDEHRAALSIRRDCTRRSVALPSRCMETDQGACNGLWIGPESQSQTETWSPRQSKKMQRAVGRQASDQAGSLEPELPQAVKPAPKNEHRSNCWRPCTETVENLTVFTNRSPVHKSSGMPSRIPCVTKEGRFHGMVSQEEEHALNLLYIYDVKLDVWNYVHFEREPGHSCIFRCMEHKSQVLLVGYRDNLGHSLCFYDLVDSRIEPKYPDWSGKTLFYFREKEAEPMLSVSDVLTSLQQERDKCYNK</sequence>
<name>A0A176WEN4_MARPO</name>
<reference evidence="2" key="1">
    <citation type="submission" date="2016-03" db="EMBL/GenBank/DDBJ databases">
        <title>Mechanisms controlling the formation of the plant cell surface in tip-growing cells are functionally conserved among land plants.</title>
        <authorList>
            <person name="Honkanen S."/>
            <person name="Jones V.A."/>
            <person name="Morieri G."/>
            <person name="Champion C."/>
            <person name="Hetherington A.J."/>
            <person name="Kelly S."/>
            <person name="Saint-Marcoux D."/>
            <person name="Proust H."/>
            <person name="Prescott H."/>
            <person name="Dolan L."/>
        </authorList>
    </citation>
    <scope>NUCLEOTIDE SEQUENCE [LARGE SCALE GENOMIC DNA]</scope>
    <source>
        <tissue evidence="2">Whole gametophyte</tissue>
    </source>
</reference>
<dbReference type="EMBL" id="LVLJ01001298">
    <property type="protein sequence ID" value="OAE30596.1"/>
    <property type="molecule type" value="Genomic_DNA"/>
</dbReference>
<evidence type="ECO:0000313" key="2">
    <source>
        <dbReference type="EMBL" id="OAE30596.1"/>
    </source>
</evidence>
<proteinExistence type="predicted"/>
<evidence type="ECO:0000313" key="3">
    <source>
        <dbReference type="Proteomes" id="UP000077202"/>
    </source>
</evidence>
<comment type="caution">
    <text evidence="2">The sequence shown here is derived from an EMBL/GenBank/DDBJ whole genome shotgun (WGS) entry which is preliminary data.</text>
</comment>
<dbReference type="AlphaFoldDB" id="A0A176WEN4"/>
<keyword evidence="3" id="KW-1185">Reference proteome</keyword>
<feature type="region of interest" description="Disordered" evidence="1">
    <location>
        <begin position="138"/>
        <end position="189"/>
    </location>
</feature>
<evidence type="ECO:0000256" key="1">
    <source>
        <dbReference type="SAM" id="MobiDB-lite"/>
    </source>
</evidence>
<gene>
    <name evidence="2" type="ORF">AXG93_40s1250</name>
</gene>